<dbReference type="Proteomes" id="UP000017820">
    <property type="component" value="Unassembled WGS sequence"/>
</dbReference>
<dbReference type="GO" id="GO:0009279">
    <property type="term" value="C:cell outer membrane"/>
    <property type="evidence" value="ECO:0007669"/>
    <property type="project" value="UniProtKB-SubCell"/>
</dbReference>
<evidence type="ECO:0000259" key="10">
    <source>
        <dbReference type="Pfam" id="PF00593"/>
    </source>
</evidence>
<name>V4I1N8_PSEL2</name>
<evidence type="ECO:0000256" key="6">
    <source>
        <dbReference type="ARBA" id="ARBA00023136"/>
    </source>
</evidence>
<evidence type="ECO:0000313" key="12">
    <source>
        <dbReference type="EMBL" id="ESP94159.1"/>
    </source>
</evidence>
<feature type="domain" description="TonB-dependent receptor plug" evidence="11">
    <location>
        <begin position="67"/>
        <end position="177"/>
    </location>
</feature>
<protein>
    <submittedName>
        <fullName evidence="12">Outer membrane receptor for ferrienterochelin and colicin</fullName>
    </submittedName>
</protein>
<comment type="subcellular location">
    <subcellularLocation>
        <location evidence="1 8">Cell outer membrane</location>
        <topology evidence="1 8">Multi-pass membrane protein</topology>
    </subcellularLocation>
</comment>
<dbReference type="Gene3D" id="2.170.130.10">
    <property type="entry name" value="TonB-dependent receptor, plug domain"/>
    <property type="match status" value="1"/>
</dbReference>
<dbReference type="RefSeq" id="WP_023398397.1">
    <property type="nucleotide sequence ID" value="NZ_AUSV01000021.1"/>
</dbReference>
<evidence type="ECO:0000256" key="3">
    <source>
        <dbReference type="ARBA" id="ARBA00022452"/>
    </source>
</evidence>
<evidence type="ECO:0000256" key="7">
    <source>
        <dbReference type="ARBA" id="ARBA00023237"/>
    </source>
</evidence>
<dbReference type="Gene3D" id="2.40.170.20">
    <property type="entry name" value="TonB-dependent receptor, beta-barrel domain"/>
    <property type="match status" value="1"/>
</dbReference>
<comment type="caution">
    <text evidence="12">The sequence shown here is derived from an EMBL/GenBank/DDBJ whole genome shotgun (WGS) entry which is preliminary data.</text>
</comment>
<evidence type="ECO:0000256" key="4">
    <source>
        <dbReference type="ARBA" id="ARBA00022692"/>
    </source>
</evidence>
<dbReference type="SUPFAM" id="SSF56935">
    <property type="entry name" value="Porins"/>
    <property type="match status" value="1"/>
</dbReference>
<comment type="similarity">
    <text evidence="8 9">Belongs to the TonB-dependent receptor family.</text>
</comment>
<evidence type="ECO:0000256" key="5">
    <source>
        <dbReference type="ARBA" id="ARBA00023077"/>
    </source>
</evidence>
<reference evidence="12 13" key="1">
    <citation type="submission" date="2013-07" db="EMBL/GenBank/DDBJ databases">
        <title>Draft genome sequence of Pseudoalteromonas luteoviolacea 2ta16.</title>
        <authorList>
            <person name="Allen E.E."/>
            <person name="Azam F."/>
            <person name="Podell S."/>
        </authorList>
    </citation>
    <scope>NUCLEOTIDE SEQUENCE [LARGE SCALE GENOMIC DNA]</scope>
    <source>
        <strain evidence="12 13">2ta16</strain>
    </source>
</reference>
<accession>V4I1N8</accession>
<dbReference type="Pfam" id="PF07715">
    <property type="entry name" value="Plug"/>
    <property type="match status" value="1"/>
</dbReference>
<keyword evidence="3 8" id="KW-1134">Transmembrane beta strand</keyword>
<keyword evidence="2 8" id="KW-0813">Transport</keyword>
<gene>
    <name evidence="12" type="ORF">PL2TA16_02409</name>
</gene>
<evidence type="ECO:0000256" key="8">
    <source>
        <dbReference type="PROSITE-ProRule" id="PRU01360"/>
    </source>
</evidence>
<dbReference type="PROSITE" id="PS51257">
    <property type="entry name" value="PROKAR_LIPOPROTEIN"/>
    <property type="match status" value="1"/>
</dbReference>
<dbReference type="InterPro" id="IPR039426">
    <property type="entry name" value="TonB-dep_rcpt-like"/>
</dbReference>
<keyword evidence="6 8" id="KW-0472">Membrane</keyword>
<evidence type="ECO:0000259" key="11">
    <source>
        <dbReference type="Pfam" id="PF07715"/>
    </source>
</evidence>
<organism evidence="12 13">
    <name type="scientific">Pseudoalteromonas luteoviolacea (strain 2ta16)</name>
    <dbReference type="NCBI Taxonomy" id="1353533"/>
    <lineage>
        <taxon>Bacteria</taxon>
        <taxon>Pseudomonadati</taxon>
        <taxon>Pseudomonadota</taxon>
        <taxon>Gammaproteobacteria</taxon>
        <taxon>Alteromonadales</taxon>
        <taxon>Pseudoalteromonadaceae</taxon>
        <taxon>Pseudoalteromonas</taxon>
    </lineage>
</organism>
<dbReference type="PROSITE" id="PS52016">
    <property type="entry name" value="TONB_DEPENDENT_REC_3"/>
    <property type="match status" value="1"/>
</dbReference>
<sequence>MLSSKKPNIAAFSMAIGVSCICKASDISVPELSSTIKRQGHTNHTDIERIAVTGSHLTQGRNHSTHTLVTISDNAIDHSAFSSLSEVLVSEVPQINEGISHSNSQNSTHNTGLSTIDLRGLGLNRTLTLIDGRRVVSNSYSGDLVSLSTLPKGIIERVEIITGGASAAYGSGAISGVVNILTKQAKDDMSFSVRFGESTSGGDREVAFNGDIGTHFADGQGMLLLSTSYLEQFGLDYWDRSRAQQQDDWRYDHKRMCNTMLTATYDNHHRTAYRCMRDIEQSEWTSLSDALPGGVFNETSSFQPNSGFWYDGQTLRQDWQEEAHGIHYNQFNKLKIPNKQLNIAIKSELDFNLDNRAYLQIHHSQNDAHNIKSPENEDECDMVITFNPSQQQFGSDCIGAIPFDNPFVPPQIRAQANQVDIKWDRLFHEVGFVTNDNTRETTRAWAGLNGFFTNDWQWDAAIGYGMFKQKQTRFNEIRVANVRQALTVELLEDGSIRCQDPEARKSGCVPINLFGEGTISGAAADYIRANPTLDTEISLVSLSANVSGPLAVLPSGPVNAVFGFDYRKDTQSVSTNVPNGGVTFNYIPNFSGDVSSYEVFTELSVPLLNDLPFAKHLNLSLSARAADYSWAKMGLIQSYNLGLNYQPTSSYSFKLNWAKAMRAPTITELMSPIRGDYNAFYDICDGVTATSIKAGHENCRKNAGIQSAIARDGVFHDNNNSYSPNIGNPFLKPETAYTSTIDVVVTPQATPNLTLSASLYQIKIEDVITTLSHHDIMMQCYQSNDSNSTENHLCQDIKRDQDGQIIELKQRLTNANELITKGYDVTAQYIFPLNNLGQFNFNLTWNHVIEHALVSSSMQENKYEAHEGYLDHNIFEDTATASVVWQKKDWRVRWSTYYKGPIKRSKRVYQNWLNSMAINTENCMRSIDSCVEAPELLWGNDLPSFTTHALNASYRHQLSSTRVLTFTGGVHNLFDNKGPFIIGGNGNFHSAYGGGRGRYASLKAQYSF</sequence>
<dbReference type="EMBL" id="AUSV01000021">
    <property type="protein sequence ID" value="ESP94159.1"/>
    <property type="molecule type" value="Genomic_DNA"/>
</dbReference>
<evidence type="ECO:0000256" key="1">
    <source>
        <dbReference type="ARBA" id="ARBA00004571"/>
    </source>
</evidence>
<dbReference type="Pfam" id="PF00593">
    <property type="entry name" value="TonB_dep_Rec_b-barrel"/>
    <property type="match status" value="1"/>
</dbReference>
<dbReference type="PANTHER" id="PTHR47234:SF2">
    <property type="entry name" value="TONB-DEPENDENT RECEPTOR"/>
    <property type="match status" value="1"/>
</dbReference>
<evidence type="ECO:0000313" key="13">
    <source>
        <dbReference type="Proteomes" id="UP000017820"/>
    </source>
</evidence>
<proteinExistence type="inferred from homology"/>
<keyword evidence="5 9" id="KW-0798">TonB box</keyword>
<evidence type="ECO:0000256" key="2">
    <source>
        <dbReference type="ARBA" id="ARBA00022448"/>
    </source>
</evidence>
<keyword evidence="4 8" id="KW-0812">Transmembrane</keyword>
<dbReference type="InterPro" id="IPR037066">
    <property type="entry name" value="Plug_dom_sf"/>
</dbReference>
<feature type="domain" description="TonB-dependent receptor-like beta-barrel" evidence="10">
    <location>
        <begin position="434"/>
        <end position="973"/>
    </location>
</feature>
<dbReference type="PANTHER" id="PTHR47234">
    <property type="match status" value="1"/>
</dbReference>
<dbReference type="AlphaFoldDB" id="V4I1N8"/>
<dbReference type="InterPro" id="IPR000531">
    <property type="entry name" value="Beta-barrel_TonB"/>
</dbReference>
<dbReference type="PATRIC" id="fig|1353533.3.peg.1454"/>
<keyword evidence="7 8" id="KW-0998">Cell outer membrane</keyword>
<keyword evidence="12" id="KW-0675">Receptor</keyword>
<dbReference type="InterPro" id="IPR012910">
    <property type="entry name" value="Plug_dom"/>
</dbReference>
<evidence type="ECO:0000256" key="9">
    <source>
        <dbReference type="RuleBase" id="RU003357"/>
    </source>
</evidence>
<dbReference type="InterPro" id="IPR036942">
    <property type="entry name" value="Beta-barrel_TonB_sf"/>
</dbReference>